<dbReference type="AlphaFoldDB" id="A0A1N7EG36"/>
<comment type="caution">
    <text evidence="4">The sequence shown here is derived from an EMBL/GenBank/DDBJ whole genome shotgun (WGS) entry which is preliminary data.</text>
</comment>
<sequence>MEKTETREMRITRTFKAPVELMWEVWTDPAHIINWWGPNGFTSIIHKMDFKEGGEWNLTMHGPDGTDYPNKSIYKEIIPLKKIVFEHFNPHFFTTVLFESKGEETEMNWTMVFDTAEIRETVVKVHKADEGLKQNVEKLDEYLSKLGN</sequence>
<evidence type="ECO:0000259" key="2">
    <source>
        <dbReference type="Pfam" id="PF08327"/>
    </source>
</evidence>
<evidence type="ECO:0000313" key="6">
    <source>
        <dbReference type="Proteomes" id="UP000548326"/>
    </source>
</evidence>
<gene>
    <name evidence="4" type="ORF">HDF22_002519</name>
    <name evidence="3" type="ORF">HDF23_004511</name>
</gene>
<dbReference type="Pfam" id="PF08327">
    <property type="entry name" value="AHSA1"/>
    <property type="match status" value="1"/>
</dbReference>
<dbReference type="STRING" id="354630.SAMN05421821_11420"/>
<dbReference type="OrthoDB" id="384974at2"/>
<feature type="domain" description="Activator of Hsp90 ATPase homologue 1/2-like C-terminal" evidence="2">
    <location>
        <begin position="16"/>
        <end position="143"/>
    </location>
</feature>
<comment type="similarity">
    <text evidence="1">Belongs to the AHA1 family.</text>
</comment>
<dbReference type="InterPro" id="IPR013538">
    <property type="entry name" value="ASHA1/2-like_C"/>
</dbReference>
<dbReference type="SUPFAM" id="SSF55961">
    <property type="entry name" value="Bet v1-like"/>
    <property type="match status" value="1"/>
</dbReference>
<organism evidence="4 6">
    <name type="scientific">Mucilaginibacter lappiensis</name>
    <dbReference type="NCBI Taxonomy" id="354630"/>
    <lineage>
        <taxon>Bacteria</taxon>
        <taxon>Pseudomonadati</taxon>
        <taxon>Bacteroidota</taxon>
        <taxon>Sphingobacteriia</taxon>
        <taxon>Sphingobacteriales</taxon>
        <taxon>Sphingobacteriaceae</taxon>
        <taxon>Mucilaginibacter</taxon>
    </lineage>
</organism>
<dbReference type="CDD" id="cd08894">
    <property type="entry name" value="SRPBCC_CalC_Aha1-like_1"/>
    <property type="match status" value="1"/>
</dbReference>
<evidence type="ECO:0000313" key="5">
    <source>
        <dbReference type="Proteomes" id="UP000541583"/>
    </source>
</evidence>
<dbReference type="InterPro" id="IPR023393">
    <property type="entry name" value="START-like_dom_sf"/>
</dbReference>
<proteinExistence type="inferred from homology"/>
<accession>A0A1N7EG36</accession>
<name>A0A1N7EG36_9SPHI</name>
<dbReference type="Proteomes" id="UP000548326">
    <property type="component" value="Unassembled WGS sequence"/>
</dbReference>
<evidence type="ECO:0000256" key="1">
    <source>
        <dbReference type="ARBA" id="ARBA00006817"/>
    </source>
</evidence>
<dbReference type="PANTHER" id="PTHR36929:SF5">
    <property type="entry name" value="BLR6751 PROTEIN"/>
    <property type="match status" value="1"/>
</dbReference>
<dbReference type="Gene3D" id="3.30.530.20">
    <property type="match status" value="1"/>
</dbReference>
<protein>
    <submittedName>
        <fullName evidence="4">Uncharacterized protein YndB with AHSA1/START domain</fullName>
    </submittedName>
</protein>
<dbReference type="EMBL" id="JACHCA010000006">
    <property type="protein sequence ID" value="MBB6128398.1"/>
    <property type="molecule type" value="Genomic_DNA"/>
</dbReference>
<dbReference type="PANTHER" id="PTHR36929">
    <property type="entry name" value="ATTACHMENT SUBUNIT, PUTATIVE-RELATED"/>
    <property type="match status" value="1"/>
</dbReference>
<dbReference type="Proteomes" id="UP000541583">
    <property type="component" value="Unassembled WGS sequence"/>
</dbReference>
<reference evidence="5 6" key="1">
    <citation type="submission" date="2020-08" db="EMBL/GenBank/DDBJ databases">
        <title>Genomic Encyclopedia of Type Strains, Phase IV (KMG-V): Genome sequencing to study the core and pangenomes of soil and plant-associated prokaryotes.</title>
        <authorList>
            <person name="Whitman W."/>
        </authorList>
    </citation>
    <scope>NUCLEOTIDE SEQUENCE [LARGE SCALE GENOMIC DNA]</scope>
    <source>
        <strain evidence="3 5">ANJLi2</strain>
        <strain evidence="4 6">MP601</strain>
    </source>
</reference>
<dbReference type="RefSeq" id="WP_076376446.1">
    <property type="nucleotide sequence ID" value="NZ_FTMG01000014.1"/>
</dbReference>
<evidence type="ECO:0000313" key="3">
    <source>
        <dbReference type="EMBL" id="MBB6111739.1"/>
    </source>
</evidence>
<keyword evidence="5" id="KW-1185">Reference proteome</keyword>
<dbReference type="EMBL" id="JACHCB010000014">
    <property type="protein sequence ID" value="MBB6111739.1"/>
    <property type="molecule type" value="Genomic_DNA"/>
</dbReference>
<evidence type="ECO:0000313" key="4">
    <source>
        <dbReference type="EMBL" id="MBB6128398.1"/>
    </source>
</evidence>